<feature type="domain" description="ChrR-like cupin" evidence="1">
    <location>
        <begin position="102"/>
        <end position="191"/>
    </location>
</feature>
<reference evidence="2 3" key="1">
    <citation type="submission" date="2015-05" db="EMBL/GenBank/DDBJ databases">
        <authorList>
            <person name="Wang D.B."/>
            <person name="Wang M."/>
        </authorList>
    </citation>
    <scope>NUCLEOTIDE SEQUENCE [LARGE SCALE GENOMIC DNA]</scope>
    <source>
        <strain evidence="2 3">IMCC 12053</strain>
    </source>
</reference>
<sequence>MSGIRHHISEGLLASYVAGSLPKPFSLVVAAHVSLCETCRASIAAHEAVGGAILDDFEPIDVGDALRDRVLAQLNDEVSPEPVYTARGPLPAPVVEALAGKEPKWRSLGPGAKQCILSDDAQGSLRLLSIEPGMEMPDHGHGGLEMTLVLQGAFTDETGRFGRGDCEVANDDVEHTPIAAAGEVCICLAATDAPLKFNSILPRLFQPFFRI</sequence>
<dbReference type="SUPFAM" id="SSF51182">
    <property type="entry name" value="RmlC-like cupins"/>
    <property type="match status" value="1"/>
</dbReference>
<dbReference type="EMBL" id="CP012023">
    <property type="protein sequence ID" value="ALI54947.1"/>
    <property type="molecule type" value="Genomic_DNA"/>
</dbReference>
<dbReference type="InterPro" id="IPR041916">
    <property type="entry name" value="Anti_sigma_zinc_sf"/>
</dbReference>
<dbReference type="PATRIC" id="fig|1397108.4.peg.1026"/>
<dbReference type="CDD" id="cd20301">
    <property type="entry name" value="cupin_ChrR"/>
    <property type="match status" value="1"/>
</dbReference>
<evidence type="ECO:0000313" key="3">
    <source>
        <dbReference type="Proteomes" id="UP000064920"/>
    </source>
</evidence>
<gene>
    <name evidence="2" type="ORF">IMCC12053_999</name>
</gene>
<dbReference type="InterPro" id="IPR012807">
    <property type="entry name" value="Anti-sigma_ChrR"/>
</dbReference>
<evidence type="ECO:0000259" key="1">
    <source>
        <dbReference type="Pfam" id="PF12973"/>
    </source>
</evidence>
<protein>
    <recommendedName>
        <fullName evidence="1">ChrR-like cupin domain-containing protein</fullName>
    </recommendedName>
</protein>
<dbReference type="NCBIfam" id="TIGR02451">
    <property type="entry name" value="anti_sig_ChrR"/>
    <property type="match status" value="1"/>
</dbReference>
<dbReference type="InterPro" id="IPR011051">
    <property type="entry name" value="RmlC_Cupin_sf"/>
</dbReference>
<evidence type="ECO:0000313" key="2">
    <source>
        <dbReference type="EMBL" id="ALI54947.1"/>
    </source>
</evidence>
<dbReference type="InterPro" id="IPR025979">
    <property type="entry name" value="ChrR-like_cupin_dom"/>
</dbReference>
<keyword evidence="3" id="KW-1185">Reference proteome</keyword>
<dbReference type="OrthoDB" id="2988517at2"/>
<dbReference type="Gene3D" id="2.60.120.10">
    <property type="entry name" value="Jelly Rolls"/>
    <property type="match status" value="1"/>
</dbReference>
<proteinExistence type="predicted"/>
<dbReference type="KEGG" id="cmar:IMCC12053_999"/>
<accession>A0A0N9ZNE4</accession>
<name>A0A0N9ZNE4_9RHOB</name>
<dbReference type="AlphaFoldDB" id="A0A0N9ZNE4"/>
<organism evidence="2 3">
    <name type="scientific">Celeribacter marinus</name>
    <dbReference type="NCBI Taxonomy" id="1397108"/>
    <lineage>
        <taxon>Bacteria</taxon>
        <taxon>Pseudomonadati</taxon>
        <taxon>Pseudomonadota</taxon>
        <taxon>Alphaproteobacteria</taxon>
        <taxon>Rhodobacterales</taxon>
        <taxon>Roseobacteraceae</taxon>
        <taxon>Celeribacter</taxon>
    </lineage>
</organism>
<dbReference type="Proteomes" id="UP000064920">
    <property type="component" value="Chromosome"/>
</dbReference>
<dbReference type="RefSeq" id="WP_062216240.1">
    <property type="nucleotide sequence ID" value="NZ_CP012023.1"/>
</dbReference>
<dbReference type="Pfam" id="PF12973">
    <property type="entry name" value="Cupin_7"/>
    <property type="match status" value="1"/>
</dbReference>
<dbReference type="InterPro" id="IPR014710">
    <property type="entry name" value="RmlC-like_jellyroll"/>
</dbReference>
<dbReference type="STRING" id="1397108.IMCC12053_999"/>
<dbReference type="Gene3D" id="1.10.10.1320">
    <property type="entry name" value="Anti-sigma factor, zinc-finger domain"/>
    <property type="match status" value="1"/>
</dbReference>